<reference evidence="1" key="1">
    <citation type="submission" date="2023-07" db="EMBL/GenBank/DDBJ databases">
        <title>Sorghum-associated microbial communities from plants grown in Nebraska, USA.</title>
        <authorList>
            <person name="Schachtman D."/>
        </authorList>
    </citation>
    <scope>NUCLEOTIDE SEQUENCE</scope>
    <source>
        <strain evidence="1">DS2795</strain>
    </source>
</reference>
<protein>
    <submittedName>
        <fullName evidence="1">Uncharacterized protein</fullName>
    </submittedName>
</protein>
<dbReference type="AlphaFoldDB" id="A0AAW8E5N2"/>
<evidence type="ECO:0000313" key="2">
    <source>
        <dbReference type="Proteomes" id="UP001244295"/>
    </source>
</evidence>
<comment type="caution">
    <text evidence="1">The sequence shown here is derived from an EMBL/GenBank/DDBJ whole genome shotgun (WGS) entry which is preliminary data.</text>
</comment>
<organism evidence="1 2">
    <name type="scientific">Variovorax boronicumulans</name>
    <dbReference type="NCBI Taxonomy" id="436515"/>
    <lineage>
        <taxon>Bacteria</taxon>
        <taxon>Pseudomonadati</taxon>
        <taxon>Pseudomonadota</taxon>
        <taxon>Betaproteobacteria</taxon>
        <taxon>Burkholderiales</taxon>
        <taxon>Comamonadaceae</taxon>
        <taxon>Variovorax</taxon>
    </lineage>
</organism>
<dbReference type="Proteomes" id="UP001244295">
    <property type="component" value="Unassembled WGS sequence"/>
</dbReference>
<name>A0AAW8E5N2_9BURK</name>
<gene>
    <name evidence="1" type="ORF">J2W25_005688</name>
</gene>
<accession>A0AAW8E5N2</accession>
<evidence type="ECO:0000313" key="1">
    <source>
        <dbReference type="EMBL" id="MDP9926639.1"/>
    </source>
</evidence>
<dbReference type="EMBL" id="JAUSRR010000012">
    <property type="protein sequence ID" value="MDP9926639.1"/>
    <property type="molecule type" value="Genomic_DNA"/>
</dbReference>
<sequence>MKDKEHPDGKSPADREVVPGFLLVWLVRLEKVRFRSRIDRGIDSVHALDDWTGQMVTSCQCSPKSYGSEKFWIQIRSLEIEN</sequence>
<proteinExistence type="predicted"/>